<organism evidence="3 4">
    <name type="scientific">Clonostachys rhizophaga</name>
    <dbReference type="NCBI Taxonomy" id="160324"/>
    <lineage>
        <taxon>Eukaryota</taxon>
        <taxon>Fungi</taxon>
        <taxon>Dikarya</taxon>
        <taxon>Ascomycota</taxon>
        <taxon>Pezizomycotina</taxon>
        <taxon>Sordariomycetes</taxon>
        <taxon>Hypocreomycetidae</taxon>
        <taxon>Hypocreales</taxon>
        <taxon>Bionectriaceae</taxon>
        <taxon>Clonostachys</taxon>
    </lineage>
</organism>
<dbReference type="EMBL" id="CABFNQ020000732">
    <property type="protein sequence ID" value="CAH0028388.1"/>
    <property type="molecule type" value="Genomic_DNA"/>
</dbReference>
<comment type="caution">
    <text evidence="3">The sequence shown here is derived from an EMBL/GenBank/DDBJ whole genome shotgun (WGS) entry which is preliminary data.</text>
</comment>
<evidence type="ECO:0000256" key="2">
    <source>
        <dbReference type="SAM" id="SignalP"/>
    </source>
</evidence>
<feature type="compositionally biased region" description="Basic residues" evidence="1">
    <location>
        <begin position="100"/>
        <end position="131"/>
    </location>
</feature>
<dbReference type="Proteomes" id="UP000696573">
    <property type="component" value="Unassembled WGS sequence"/>
</dbReference>
<evidence type="ECO:0000313" key="3">
    <source>
        <dbReference type="EMBL" id="CAH0028388.1"/>
    </source>
</evidence>
<evidence type="ECO:0000256" key="1">
    <source>
        <dbReference type="SAM" id="MobiDB-lite"/>
    </source>
</evidence>
<sequence>MKLSIAVIATGLALVGRATAIPPKVQNDDPNPSFKLGKCEPDGYCHLRDVWVHTGYRAEVKLWEQRSTLVRCGSRCSIDKLPVMEPPVNVGPPNPLAKGAPKKPTKGAPKKPTKGAPKKPAKPAPKKARRNLRTEARDRRH</sequence>
<gene>
    <name evidence="3" type="ORF">CRHIZ90672A_00010633</name>
</gene>
<feature type="compositionally biased region" description="Basic and acidic residues" evidence="1">
    <location>
        <begin position="132"/>
        <end position="141"/>
    </location>
</feature>
<protein>
    <submittedName>
        <fullName evidence="3">Uncharacterized protein</fullName>
    </submittedName>
</protein>
<feature type="signal peptide" evidence="2">
    <location>
        <begin position="1"/>
        <end position="20"/>
    </location>
</feature>
<accession>A0A9N9YLG4</accession>
<dbReference type="AlphaFoldDB" id="A0A9N9YLG4"/>
<name>A0A9N9YLG4_9HYPO</name>
<reference evidence="3" key="1">
    <citation type="submission" date="2021-10" db="EMBL/GenBank/DDBJ databases">
        <authorList>
            <person name="Piombo E."/>
        </authorList>
    </citation>
    <scope>NUCLEOTIDE SEQUENCE</scope>
</reference>
<keyword evidence="4" id="KW-1185">Reference proteome</keyword>
<proteinExistence type="predicted"/>
<keyword evidence="2" id="KW-0732">Signal</keyword>
<feature type="chain" id="PRO_5040205087" evidence="2">
    <location>
        <begin position="21"/>
        <end position="141"/>
    </location>
</feature>
<evidence type="ECO:0000313" key="4">
    <source>
        <dbReference type="Proteomes" id="UP000696573"/>
    </source>
</evidence>
<feature type="region of interest" description="Disordered" evidence="1">
    <location>
        <begin position="80"/>
        <end position="141"/>
    </location>
</feature>